<dbReference type="Gene3D" id="3.40.50.1820">
    <property type="entry name" value="alpha/beta hydrolase"/>
    <property type="match status" value="1"/>
</dbReference>
<protein>
    <submittedName>
        <fullName evidence="3">Pimeloyl-ACP methyl ester carboxylesterase</fullName>
    </submittedName>
</protein>
<dbReference type="SUPFAM" id="SSF53474">
    <property type="entry name" value="alpha/beta-Hydrolases"/>
    <property type="match status" value="1"/>
</dbReference>
<comment type="caution">
    <text evidence="3">The sequence shown here is derived from an EMBL/GenBank/DDBJ whole genome shotgun (WGS) entry which is preliminary data.</text>
</comment>
<keyword evidence="1" id="KW-0378">Hydrolase</keyword>
<dbReference type="AlphaFoldDB" id="A0A543HGV3"/>
<dbReference type="Pfam" id="PF00561">
    <property type="entry name" value="Abhydrolase_1"/>
    <property type="match status" value="1"/>
</dbReference>
<dbReference type="InterPro" id="IPR029058">
    <property type="entry name" value="AB_hydrolase_fold"/>
</dbReference>
<dbReference type="GO" id="GO:0016787">
    <property type="term" value="F:hydrolase activity"/>
    <property type="evidence" value="ECO:0007669"/>
    <property type="project" value="UniProtKB-KW"/>
</dbReference>
<gene>
    <name evidence="3" type="ORF">FBY41_4374</name>
</gene>
<accession>A0A543HGV3</accession>
<dbReference type="RefSeq" id="WP_141847072.1">
    <property type="nucleotide sequence ID" value="NZ_VFPM01000004.1"/>
</dbReference>
<name>A0A543HGV3_9MICO</name>
<evidence type="ECO:0000259" key="2">
    <source>
        <dbReference type="Pfam" id="PF00561"/>
    </source>
</evidence>
<reference evidence="3 4" key="1">
    <citation type="submission" date="2019-06" db="EMBL/GenBank/DDBJ databases">
        <title>Genome sequencing of plant associated microbes to promote plant fitness in Sorghum bicolor and Oryza sativa.</title>
        <authorList>
            <person name="Coleman-Derr D."/>
        </authorList>
    </citation>
    <scope>NUCLEOTIDE SEQUENCE [LARGE SCALE GENOMIC DNA]</scope>
    <source>
        <strain evidence="3 4">KV-663</strain>
    </source>
</reference>
<dbReference type="PRINTS" id="PR00111">
    <property type="entry name" value="ABHYDROLASE"/>
</dbReference>
<proteinExistence type="predicted"/>
<evidence type="ECO:0000256" key="1">
    <source>
        <dbReference type="ARBA" id="ARBA00022801"/>
    </source>
</evidence>
<dbReference type="PRINTS" id="PR00412">
    <property type="entry name" value="EPOXHYDRLASE"/>
</dbReference>
<sequence>MADDPARLHSFTRDGLTFEVDDEGPVGGETVVLLHGFPTDRTCWHRIAPLLHDAGLRTLAPDQRGYSARARPPGRAAYRLEELLADVLALLDAAGVSRAHVVGHDWGGAVAWLLAANHPDRVATVTALSTPHPAALSRALRSDRGQQLKSWYMAAFQVPWVPERVVAALFHSIVVRTGMPLEDAERYAAHLAHADALAGPIGWYRATASSHVPAHRVSVPATFVWGSADSALGRTAAELTREHVTGPYTFVELDDNHWLPERRPRECAEAVIARVRDADDADAGKNAARG</sequence>
<dbReference type="OrthoDB" id="2987348at2"/>
<dbReference type="Proteomes" id="UP000316747">
    <property type="component" value="Unassembled WGS sequence"/>
</dbReference>
<evidence type="ECO:0000313" key="3">
    <source>
        <dbReference type="EMBL" id="TQM57546.1"/>
    </source>
</evidence>
<dbReference type="EMBL" id="VFPM01000004">
    <property type="protein sequence ID" value="TQM57546.1"/>
    <property type="molecule type" value="Genomic_DNA"/>
</dbReference>
<organism evidence="3 4">
    <name type="scientific">Humibacillus xanthopallidus</name>
    <dbReference type="NCBI Taxonomy" id="412689"/>
    <lineage>
        <taxon>Bacteria</taxon>
        <taxon>Bacillati</taxon>
        <taxon>Actinomycetota</taxon>
        <taxon>Actinomycetes</taxon>
        <taxon>Micrococcales</taxon>
        <taxon>Intrasporangiaceae</taxon>
        <taxon>Humibacillus</taxon>
    </lineage>
</organism>
<dbReference type="PANTHER" id="PTHR43329">
    <property type="entry name" value="EPOXIDE HYDROLASE"/>
    <property type="match status" value="1"/>
</dbReference>
<feature type="domain" description="AB hydrolase-1" evidence="2">
    <location>
        <begin position="30"/>
        <end position="259"/>
    </location>
</feature>
<dbReference type="InterPro" id="IPR000073">
    <property type="entry name" value="AB_hydrolase_1"/>
</dbReference>
<evidence type="ECO:0000313" key="4">
    <source>
        <dbReference type="Proteomes" id="UP000316747"/>
    </source>
</evidence>
<dbReference type="InterPro" id="IPR000639">
    <property type="entry name" value="Epox_hydrolase-like"/>
</dbReference>
<keyword evidence="4" id="KW-1185">Reference proteome</keyword>